<feature type="compositionally biased region" description="Polar residues" evidence="3">
    <location>
        <begin position="128"/>
        <end position="144"/>
    </location>
</feature>
<feature type="region of interest" description="Disordered" evidence="3">
    <location>
        <begin position="407"/>
        <end position="441"/>
    </location>
</feature>
<dbReference type="InterPro" id="IPR036770">
    <property type="entry name" value="Ankyrin_rpt-contain_sf"/>
</dbReference>
<keyword evidence="2" id="KW-0040">ANK repeat</keyword>
<dbReference type="AlphaFoldDB" id="A0A8C0GFM5"/>
<dbReference type="GO" id="GO:0005737">
    <property type="term" value="C:cytoplasm"/>
    <property type="evidence" value="ECO:0007669"/>
    <property type="project" value="TreeGrafter"/>
</dbReference>
<dbReference type="InterPro" id="IPR001660">
    <property type="entry name" value="SAM"/>
</dbReference>
<organism evidence="5 6">
    <name type="scientific">Chelonoidis abingdonii</name>
    <name type="common">Abingdon island giant tortoise</name>
    <name type="synonym">Testudo abingdonii</name>
    <dbReference type="NCBI Taxonomy" id="106734"/>
    <lineage>
        <taxon>Eukaryota</taxon>
        <taxon>Metazoa</taxon>
        <taxon>Chordata</taxon>
        <taxon>Craniata</taxon>
        <taxon>Vertebrata</taxon>
        <taxon>Euteleostomi</taxon>
        <taxon>Archelosauria</taxon>
        <taxon>Testudinata</taxon>
        <taxon>Testudines</taxon>
        <taxon>Cryptodira</taxon>
        <taxon>Durocryptodira</taxon>
        <taxon>Testudinoidea</taxon>
        <taxon>Testudinidae</taxon>
        <taxon>Chelonoidis</taxon>
    </lineage>
</organism>
<dbReference type="Gene3D" id="1.25.40.20">
    <property type="entry name" value="Ankyrin repeat-containing domain"/>
    <property type="match status" value="1"/>
</dbReference>
<feature type="repeat" description="ANK" evidence="2">
    <location>
        <begin position="58"/>
        <end position="90"/>
    </location>
</feature>
<feature type="compositionally biased region" description="Basic and acidic residues" evidence="3">
    <location>
        <begin position="269"/>
        <end position="282"/>
    </location>
</feature>
<evidence type="ECO:0000259" key="4">
    <source>
        <dbReference type="PROSITE" id="PS50105"/>
    </source>
</evidence>
<evidence type="ECO:0000256" key="2">
    <source>
        <dbReference type="PROSITE-ProRule" id="PRU00023"/>
    </source>
</evidence>
<dbReference type="Proteomes" id="UP000694404">
    <property type="component" value="Unplaced"/>
</dbReference>
<evidence type="ECO:0000313" key="6">
    <source>
        <dbReference type="Proteomes" id="UP000694404"/>
    </source>
</evidence>
<feature type="compositionally biased region" description="Polar residues" evidence="3">
    <location>
        <begin position="349"/>
        <end position="361"/>
    </location>
</feature>
<dbReference type="PROSITE" id="PS50088">
    <property type="entry name" value="ANK_REPEAT"/>
    <property type="match status" value="2"/>
</dbReference>
<dbReference type="Ensembl" id="ENSCABT00000009407.1">
    <property type="protein sequence ID" value="ENSCABP00000008579.1"/>
    <property type="gene ID" value="ENSCABG00000006482.1"/>
</dbReference>
<evidence type="ECO:0000256" key="3">
    <source>
        <dbReference type="SAM" id="MobiDB-lite"/>
    </source>
</evidence>
<dbReference type="PROSITE" id="PS50105">
    <property type="entry name" value="SAM_DOMAIN"/>
    <property type="match status" value="1"/>
</dbReference>
<feature type="domain" description="SAM" evidence="4">
    <location>
        <begin position="465"/>
        <end position="528"/>
    </location>
</feature>
<feature type="compositionally biased region" description="Low complexity" evidence="3">
    <location>
        <begin position="309"/>
        <end position="334"/>
    </location>
</feature>
<dbReference type="PRINTS" id="PR01415">
    <property type="entry name" value="ANKYRIN"/>
</dbReference>
<dbReference type="PANTHER" id="PTHR10627">
    <property type="entry name" value="SCP160"/>
    <property type="match status" value="1"/>
</dbReference>
<keyword evidence="1" id="KW-0677">Repeat</keyword>
<dbReference type="PROSITE" id="PS50297">
    <property type="entry name" value="ANK_REP_REGION"/>
    <property type="match status" value="2"/>
</dbReference>
<reference evidence="5" key="1">
    <citation type="submission" date="2025-08" db="UniProtKB">
        <authorList>
            <consortium name="Ensembl"/>
        </authorList>
    </citation>
    <scope>IDENTIFICATION</scope>
</reference>
<sequence length="578" mass="63005">IGNFQLVKEIVDEDPKQVNIINGDGASPLMIAAVTGQLDLVQLLVERNGDIDKQDNVHGWTALMQATYHGNKEVVKYLLNRGADVNLRAKNGYTAFDLIMLLNDPDTELVRQLASACMQIDKDKGKQNNKSSLPCSRSRQSLNTPMLPDDKGGLKSWWNRMSNRFRKLKLTQTLRHGFSTSQSVPFTDEPVSSLNSTIKATSQPDVNNSGNCDAATAWTTNIKASAGKDDELLTTMLRSGAPFTRLPSDKLKAVIPPFLPPSSFELWNSDRTRMNNDGKTEQMRTALPQRIHSRTSVTKGTRPIKLPTFARRPASPSNSSNFNHSPHSSGGSNNIAGINRHGGELHNRSGGSADSVLSQIAAQRKKAAGLPEQKPSQQSSSIHTAASSTLPELQQIAGNGHIAKKLEMNKRPPSGTSSTSKSTSPTLTPSPSPSPSPKVHNAEFCLSSSHRQAQSNGGSSSGTITDEDELTSILKKLSLEKYQPIFEEQEVDMEAFLTLTDGDLKELGIKTDGSRQQILAAISELNAGKGRERQILQETIHNFHSSFESSVSNTRPPGNSQCKYYSYVVRSTSSNFLN</sequence>
<dbReference type="GeneTree" id="ENSGT00940000157664"/>
<dbReference type="SUPFAM" id="SSF47769">
    <property type="entry name" value="SAM/Pointed domain"/>
    <property type="match status" value="1"/>
</dbReference>
<dbReference type="SMART" id="SM00248">
    <property type="entry name" value="ANK"/>
    <property type="match status" value="3"/>
</dbReference>
<proteinExistence type="predicted"/>
<feature type="compositionally biased region" description="Polar residues" evidence="3">
    <location>
        <begin position="374"/>
        <end position="386"/>
    </location>
</feature>
<accession>A0A8C0GFM5</accession>
<reference evidence="5" key="2">
    <citation type="submission" date="2025-09" db="UniProtKB">
        <authorList>
            <consortium name="Ensembl"/>
        </authorList>
    </citation>
    <scope>IDENTIFICATION</scope>
</reference>
<dbReference type="FunFam" id="1.10.150.50:FF:000025">
    <property type="entry name" value="Ankyrin repeat and sterile alpha motif domain-containing 6"/>
    <property type="match status" value="1"/>
</dbReference>
<dbReference type="Pfam" id="PF12796">
    <property type="entry name" value="Ank_2"/>
    <property type="match status" value="1"/>
</dbReference>
<evidence type="ECO:0000313" key="5">
    <source>
        <dbReference type="Ensembl" id="ENSCABP00000008579.1"/>
    </source>
</evidence>
<feature type="region of interest" description="Disordered" evidence="3">
    <location>
        <begin position="269"/>
        <end position="386"/>
    </location>
</feature>
<dbReference type="Pfam" id="PF00536">
    <property type="entry name" value="SAM_1"/>
    <property type="match status" value="1"/>
</dbReference>
<dbReference type="SUPFAM" id="SSF48403">
    <property type="entry name" value="Ankyrin repeat"/>
    <property type="match status" value="1"/>
</dbReference>
<feature type="region of interest" description="Disordered" evidence="3">
    <location>
        <begin position="123"/>
        <end position="146"/>
    </location>
</feature>
<feature type="repeat" description="ANK" evidence="2">
    <location>
        <begin position="24"/>
        <end position="56"/>
    </location>
</feature>
<dbReference type="SMART" id="SM00454">
    <property type="entry name" value="SAM"/>
    <property type="match status" value="1"/>
</dbReference>
<dbReference type="InterPro" id="IPR002110">
    <property type="entry name" value="Ankyrin_rpt"/>
</dbReference>
<evidence type="ECO:0000256" key="1">
    <source>
        <dbReference type="ARBA" id="ARBA00022737"/>
    </source>
</evidence>
<dbReference type="InterPro" id="IPR013761">
    <property type="entry name" value="SAM/pointed_sf"/>
</dbReference>
<keyword evidence="6" id="KW-1185">Reference proteome</keyword>
<dbReference type="Gene3D" id="1.10.150.50">
    <property type="entry name" value="Transcription Factor, Ets-1"/>
    <property type="match status" value="1"/>
</dbReference>
<gene>
    <name evidence="5" type="primary">ANKS6</name>
</gene>
<feature type="compositionally biased region" description="Low complexity" evidence="3">
    <location>
        <begin position="412"/>
        <end position="427"/>
    </location>
</feature>
<protein>
    <submittedName>
        <fullName evidence="5">Ankyrin repeat and sterile alpha motif domain containing 6</fullName>
    </submittedName>
</protein>
<dbReference type="OMA" id="TAWVTNN"/>
<dbReference type="PANTHER" id="PTHR10627:SF70">
    <property type="entry name" value="ANKYRIN REPEAT AND SAM DOMAIN-CONTAINING PROTEIN 6"/>
    <property type="match status" value="1"/>
</dbReference>
<name>A0A8C0GFM5_CHEAB</name>